<dbReference type="EMBL" id="MFQR01000018">
    <property type="protein sequence ID" value="OGH84469.1"/>
    <property type="molecule type" value="Genomic_DNA"/>
</dbReference>
<protein>
    <submittedName>
        <fullName evidence="1">Uncharacterized protein</fullName>
    </submittedName>
</protein>
<evidence type="ECO:0000313" key="2">
    <source>
        <dbReference type="Proteomes" id="UP000177803"/>
    </source>
</evidence>
<organism evidence="1 2">
    <name type="scientific">Candidatus Magasanikbacteria bacterium RIFOXYA2_FULL_44_8</name>
    <dbReference type="NCBI Taxonomy" id="1798696"/>
    <lineage>
        <taxon>Bacteria</taxon>
        <taxon>Candidatus Magasanikiibacteriota</taxon>
    </lineage>
</organism>
<sequence>MRLKILYVILVILLLIVSGVLGWRCWTFQQKDTSAAAVLNQYKGREKELEFARLFVDKVIQPDKEIDFETRLDLENRVRAFNSPAILERWSKFTNSQTEAEAQTEAKKLLLMLIQ</sequence>
<dbReference type="AlphaFoldDB" id="A0A1F6NKS4"/>
<reference evidence="1 2" key="1">
    <citation type="journal article" date="2016" name="Nat. Commun.">
        <title>Thousands of microbial genomes shed light on interconnected biogeochemical processes in an aquifer system.</title>
        <authorList>
            <person name="Anantharaman K."/>
            <person name="Brown C.T."/>
            <person name="Hug L.A."/>
            <person name="Sharon I."/>
            <person name="Castelle C.J."/>
            <person name="Probst A.J."/>
            <person name="Thomas B.C."/>
            <person name="Singh A."/>
            <person name="Wilkins M.J."/>
            <person name="Karaoz U."/>
            <person name="Brodie E.L."/>
            <person name="Williams K.H."/>
            <person name="Hubbard S.S."/>
            <person name="Banfield J.F."/>
        </authorList>
    </citation>
    <scope>NUCLEOTIDE SEQUENCE [LARGE SCALE GENOMIC DNA]</scope>
</reference>
<accession>A0A1F6NKS4</accession>
<name>A0A1F6NKS4_9BACT</name>
<evidence type="ECO:0000313" key="1">
    <source>
        <dbReference type="EMBL" id="OGH84469.1"/>
    </source>
</evidence>
<proteinExistence type="predicted"/>
<dbReference type="Proteomes" id="UP000177803">
    <property type="component" value="Unassembled WGS sequence"/>
</dbReference>
<gene>
    <name evidence="1" type="ORF">A2261_03720</name>
</gene>
<comment type="caution">
    <text evidence="1">The sequence shown here is derived from an EMBL/GenBank/DDBJ whole genome shotgun (WGS) entry which is preliminary data.</text>
</comment>